<name>A0ABM4B969_HYDVU</name>
<reference evidence="2" key="2">
    <citation type="submission" date="2025-08" db="UniProtKB">
        <authorList>
            <consortium name="RefSeq"/>
        </authorList>
    </citation>
    <scope>IDENTIFICATION</scope>
</reference>
<keyword evidence="1" id="KW-1185">Reference proteome</keyword>
<evidence type="ECO:0000313" key="1">
    <source>
        <dbReference type="Proteomes" id="UP001652625"/>
    </source>
</evidence>
<dbReference type="PANTHER" id="PTHR45913">
    <property type="entry name" value="EPM2A-INTERACTING PROTEIN 1"/>
    <property type="match status" value="1"/>
</dbReference>
<dbReference type="RefSeq" id="XP_065645418.1">
    <property type="nucleotide sequence ID" value="XM_065789346.1"/>
</dbReference>
<proteinExistence type="predicted"/>
<accession>A0ABM4B969</accession>
<protein>
    <submittedName>
        <fullName evidence="2">Zinc finger BED domain-containing protein 5-like</fullName>
    </submittedName>
</protein>
<dbReference type="Proteomes" id="UP001652625">
    <property type="component" value="Chromosome 02"/>
</dbReference>
<dbReference type="GeneID" id="136075903"/>
<organism evidence="1 2">
    <name type="scientific">Hydra vulgaris</name>
    <name type="common">Hydra</name>
    <name type="synonym">Hydra attenuata</name>
    <dbReference type="NCBI Taxonomy" id="6087"/>
    <lineage>
        <taxon>Eukaryota</taxon>
        <taxon>Metazoa</taxon>
        <taxon>Cnidaria</taxon>
        <taxon>Hydrozoa</taxon>
        <taxon>Hydroidolina</taxon>
        <taxon>Anthoathecata</taxon>
        <taxon>Aplanulata</taxon>
        <taxon>Hydridae</taxon>
        <taxon>Hydra</taxon>
    </lineage>
</organism>
<reference evidence="1" key="1">
    <citation type="submission" date="2025-05" db="UniProtKB">
        <authorList>
            <consortium name="RefSeq"/>
        </authorList>
    </citation>
    <scope>NUCLEOTIDE SEQUENCE [LARGE SCALE GENOMIC DNA]</scope>
</reference>
<evidence type="ECO:0000313" key="2">
    <source>
        <dbReference type="RefSeq" id="XP_065645418.1"/>
    </source>
</evidence>
<dbReference type="PANTHER" id="PTHR45913:SF22">
    <property type="entry name" value="SCAN BOX DOMAIN-CONTAINING PROTEIN"/>
    <property type="match status" value="1"/>
</dbReference>
<sequence>MTHTEEKSYTLAEEVILPCTKEIVRLLFGEEAVKKIENISLSNTTVKRRVIDISSNIKDNFINEIKELPYFFIQLDESTDVSSMAQLFVLCRYIHNNKFKEEFLFSFFLETTTKAADIMEIMKQLSNDNQLQLIELLI</sequence>
<gene>
    <name evidence="2" type="primary">LOC136075903</name>
</gene>